<organism evidence="4">
    <name type="scientific">Desulfitobacterium hafniense</name>
    <name type="common">Desulfitobacterium frappieri</name>
    <dbReference type="NCBI Taxonomy" id="49338"/>
    <lineage>
        <taxon>Bacteria</taxon>
        <taxon>Bacillati</taxon>
        <taxon>Bacillota</taxon>
        <taxon>Clostridia</taxon>
        <taxon>Eubacteriales</taxon>
        <taxon>Desulfitobacteriaceae</taxon>
        <taxon>Desulfitobacterium</taxon>
    </lineage>
</organism>
<dbReference type="CDD" id="cd00947">
    <property type="entry name" value="TBP_aldolase_IIB"/>
    <property type="match status" value="1"/>
</dbReference>
<feature type="binding site" evidence="2">
    <location>
        <position position="181"/>
    </location>
    <ligand>
        <name>dihydroxyacetone phosphate</name>
        <dbReference type="ChEBI" id="CHEBI:57642"/>
    </ligand>
</feature>
<dbReference type="Gene3D" id="3.20.20.70">
    <property type="entry name" value="Aldolase class I"/>
    <property type="match status" value="1"/>
</dbReference>
<dbReference type="GO" id="GO:0005975">
    <property type="term" value="P:carbohydrate metabolic process"/>
    <property type="evidence" value="ECO:0007669"/>
    <property type="project" value="InterPro"/>
</dbReference>
<dbReference type="InterPro" id="IPR000771">
    <property type="entry name" value="FBA_II"/>
</dbReference>
<evidence type="ECO:0000313" key="4">
    <source>
        <dbReference type="EMBL" id="CDX01555.1"/>
    </source>
</evidence>
<feature type="binding site" evidence="3">
    <location>
        <position position="103"/>
    </location>
    <ligand>
        <name>Zn(2+)</name>
        <dbReference type="ChEBI" id="CHEBI:29105"/>
        <label>2</label>
    </ligand>
</feature>
<dbReference type="InterPro" id="IPR050246">
    <property type="entry name" value="Class_II_FBP_aldolase"/>
</dbReference>
<dbReference type="GO" id="GO:0008270">
    <property type="term" value="F:zinc ion binding"/>
    <property type="evidence" value="ECO:0007669"/>
    <property type="project" value="InterPro"/>
</dbReference>
<dbReference type="RefSeq" id="WP_208925554.1">
    <property type="nucleotide sequence ID" value="NZ_LK996017.1"/>
</dbReference>
<evidence type="ECO:0000256" key="2">
    <source>
        <dbReference type="PIRSR" id="PIRSR001359-2"/>
    </source>
</evidence>
<feature type="binding site" evidence="3">
    <location>
        <position position="180"/>
    </location>
    <ligand>
        <name>Zn(2+)</name>
        <dbReference type="ChEBI" id="CHEBI:29105"/>
        <label>1</label>
        <note>catalytic</note>
    </ligand>
</feature>
<feature type="binding site" evidence="3">
    <location>
        <position position="208"/>
    </location>
    <ligand>
        <name>Zn(2+)</name>
        <dbReference type="ChEBI" id="CHEBI:29105"/>
        <label>1</label>
        <note>catalytic</note>
    </ligand>
</feature>
<feature type="binding site" evidence="3">
    <location>
        <position position="133"/>
    </location>
    <ligand>
        <name>Zn(2+)</name>
        <dbReference type="ChEBI" id="CHEBI:29105"/>
        <label>2</label>
    </ligand>
</feature>
<dbReference type="NCBIfam" id="TIGR00167">
    <property type="entry name" value="cbbA"/>
    <property type="match status" value="1"/>
</dbReference>
<feature type="binding site" evidence="2">
    <location>
        <begin position="230"/>
        <end position="233"/>
    </location>
    <ligand>
        <name>dihydroxyacetone phosphate</name>
        <dbReference type="ChEBI" id="CHEBI:57642"/>
    </ligand>
</feature>
<reference evidence="4" key="1">
    <citation type="submission" date="2014-07" db="EMBL/GenBank/DDBJ databases">
        <authorList>
            <person name="Hornung V.Bastian."/>
        </authorList>
    </citation>
    <scope>NUCLEOTIDE SEQUENCE</scope>
    <source>
        <strain evidence="4">PCE-S</strain>
    </source>
</reference>
<dbReference type="InterPro" id="IPR013785">
    <property type="entry name" value="Aldolase_TIM"/>
</dbReference>
<dbReference type="Pfam" id="PF01116">
    <property type="entry name" value="F_bP_aldolase"/>
    <property type="match status" value="1"/>
</dbReference>
<protein>
    <submittedName>
        <fullName evidence="4">D-tagatose-1,6-bisphosphate aldolase subunit KbaY</fullName>
    </submittedName>
</protein>
<keyword evidence="3" id="KW-0479">Metal-binding</keyword>
<gene>
    <name evidence="4" type="ORF">DPCES_1668</name>
</gene>
<dbReference type="PANTHER" id="PTHR30304">
    <property type="entry name" value="D-TAGATOSE-1,6-BISPHOSPHATE ALDOLASE"/>
    <property type="match status" value="1"/>
</dbReference>
<keyword evidence="3" id="KW-0862">Zinc</keyword>
<accession>A0A098AZL8</accession>
<evidence type="ECO:0000256" key="1">
    <source>
        <dbReference type="PIRSR" id="PIRSR001359-1"/>
    </source>
</evidence>
<feature type="active site" description="Proton donor" evidence="1">
    <location>
        <position position="81"/>
    </location>
</feature>
<dbReference type="GO" id="GO:0016832">
    <property type="term" value="F:aldehyde-lyase activity"/>
    <property type="evidence" value="ECO:0007669"/>
    <property type="project" value="InterPro"/>
</dbReference>
<name>A0A098AZL8_DESHA</name>
<feature type="binding site" evidence="3">
    <location>
        <position position="82"/>
    </location>
    <ligand>
        <name>Zn(2+)</name>
        <dbReference type="ChEBI" id="CHEBI:29105"/>
        <label>1</label>
        <note>catalytic</note>
    </ligand>
</feature>
<evidence type="ECO:0000256" key="3">
    <source>
        <dbReference type="PIRSR" id="PIRSR001359-3"/>
    </source>
</evidence>
<dbReference type="PROSITE" id="PS00806">
    <property type="entry name" value="ALDOLASE_CLASS_II_2"/>
    <property type="match status" value="1"/>
</dbReference>
<dbReference type="PANTHER" id="PTHR30304:SF0">
    <property type="entry name" value="D-TAGATOSE-1,6-BISPHOSPHATE ALDOLASE SUBUNIT GATY-RELATED"/>
    <property type="match status" value="1"/>
</dbReference>
<dbReference type="PIRSF" id="PIRSF001359">
    <property type="entry name" value="F_bP_aldolase_II"/>
    <property type="match status" value="1"/>
</dbReference>
<dbReference type="PATRIC" id="fig|49338.4.peg.1791"/>
<dbReference type="AlphaFoldDB" id="A0A098AZL8"/>
<comment type="cofactor">
    <cofactor evidence="3">
        <name>Zn(2+)</name>
        <dbReference type="ChEBI" id="CHEBI:29105"/>
    </cofactor>
    <text evidence="3">Binds 2 Zn(2+) ions per subunit. One is catalytic and the other provides a structural contribution.</text>
</comment>
<dbReference type="SUPFAM" id="SSF51569">
    <property type="entry name" value="Aldolase"/>
    <property type="match status" value="1"/>
</dbReference>
<proteinExistence type="predicted"/>
<sequence>MLEPSIQLLNKARQGHYAVPAFNFHNLEIMQAIIKTAEKQQSPVILQITPTYLEKIGDVAATAMARAAAKEAKVPVALHLDHSNSLSWIKWALAHGFTSVMIDASTLPLNENIAYARQTVEWAHAHGAAVEAELGHIGGIEDGQETGTNPNMGLADPVEAVKLVTESGIDAFAPAVGTAHGLYKLPPNINFSLIDTLSSLVNVPLVLHGGSGIPDDMIRKAIEKGIAKVNIGTELKVTWAKAMTEALITEQEPWKTALKVHEEVGQVVAHKISLCGSKGKA</sequence>
<feature type="binding site" evidence="2">
    <location>
        <begin position="209"/>
        <end position="211"/>
    </location>
    <ligand>
        <name>dihydroxyacetone phosphate</name>
        <dbReference type="ChEBI" id="CHEBI:57642"/>
    </ligand>
</feature>
<dbReference type="EMBL" id="LK996017">
    <property type="protein sequence ID" value="CDX01555.1"/>
    <property type="molecule type" value="Genomic_DNA"/>
</dbReference>